<evidence type="ECO:0000256" key="6">
    <source>
        <dbReference type="ARBA" id="ARBA00023125"/>
    </source>
</evidence>
<dbReference type="Proteomes" id="UP001059041">
    <property type="component" value="Linkage Group LG25"/>
</dbReference>
<reference evidence="12" key="1">
    <citation type="submission" date="2021-02" db="EMBL/GenBank/DDBJ databases">
        <title>Comparative genomics reveals that relaxation of natural selection precedes convergent phenotypic evolution of cavefish.</title>
        <authorList>
            <person name="Peng Z."/>
        </authorList>
    </citation>
    <scope>NUCLEOTIDE SEQUENCE</scope>
    <source>
        <tissue evidence="12">Muscle</tissue>
    </source>
</reference>
<dbReference type="InterPro" id="IPR036236">
    <property type="entry name" value="Znf_C2H2_sf"/>
</dbReference>
<evidence type="ECO:0000256" key="9">
    <source>
        <dbReference type="PROSITE-ProRule" id="PRU00027"/>
    </source>
</evidence>
<evidence type="ECO:0000256" key="3">
    <source>
        <dbReference type="ARBA" id="ARBA00022771"/>
    </source>
</evidence>
<evidence type="ECO:0000256" key="7">
    <source>
        <dbReference type="ARBA" id="ARBA00023163"/>
    </source>
</evidence>
<keyword evidence="6" id="KW-0238">DNA-binding</keyword>
<keyword evidence="5" id="KW-0805">Transcription regulation</keyword>
<evidence type="ECO:0000313" key="13">
    <source>
        <dbReference type="Proteomes" id="UP001059041"/>
    </source>
</evidence>
<organism evidence="12 13">
    <name type="scientific">Triplophysa rosa</name>
    <name type="common">Cave loach</name>
    <dbReference type="NCBI Taxonomy" id="992332"/>
    <lineage>
        <taxon>Eukaryota</taxon>
        <taxon>Metazoa</taxon>
        <taxon>Chordata</taxon>
        <taxon>Craniata</taxon>
        <taxon>Vertebrata</taxon>
        <taxon>Euteleostomi</taxon>
        <taxon>Actinopterygii</taxon>
        <taxon>Neopterygii</taxon>
        <taxon>Teleostei</taxon>
        <taxon>Ostariophysi</taxon>
        <taxon>Cypriniformes</taxon>
        <taxon>Nemacheilidae</taxon>
        <taxon>Triplophysa</taxon>
    </lineage>
</organism>
<keyword evidence="2" id="KW-0479">Metal-binding</keyword>
<accession>A0A9W7T7T2</accession>
<dbReference type="InterPro" id="IPR052035">
    <property type="entry name" value="ZnF_BED_domain_contain"/>
</dbReference>
<dbReference type="InterPro" id="IPR012337">
    <property type="entry name" value="RNaseH-like_sf"/>
</dbReference>
<dbReference type="GO" id="GO:0046983">
    <property type="term" value="F:protein dimerization activity"/>
    <property type="evidence" value="ECO:0007669"/>
    <property type="project" value="InterPro"/>
</dbReference>
<dbReference type="PANTHER" id="PTHR46481:SF4">
    <property type="entry name" value="ZINC FINGER BED DOMAIN-CONTAINING PROTEIN 4"/>
    <property type="match status" value="1"/>
</dbReference>
<evidence type="ECO:0000259" key="11">
    <source>
        <dbReference type="PROSITE" id="PS50808"/>
    </source>
</evidence>
<evidence type="ECO:0000256" key="4">
    <source>
        <dbReference type="ARBA" id="ARBA00022833"/>
    </source>
</evidence>
<dbReference type="AlphaFoldDB" id="A0A9W7T7T2"/>
<keyword evidence="3 9" id="KW-0863">Zinc-finger</keyword>
<dbReference type="SUPFAM" id="SSF57667">
    <property type="entry name" value="beta-beta-alpha zinc fingers"/>
    <property type="match status" value="1"/>
</dbReference>
<evidence type="ECO:0000256" key="8">
    <source>
        <dbReference type="ARBA" id="ARBA00023242"/>
    </source>
</evidence>
<dbReference type="GO" id="GO:0003677">
    <property type="term" value="F:DNA binding"/>
    <property type="evidence" value="ECO:0007669"/>
    <property type="project" value="UniProtKB-KW"/>
</dbReference>
<feature type="non-terminal residue" evidence="12">
    <location>
        <position position="619"/>
    </location>
</feature>
<dbReference type="EMBL" id="JAFHDT010000025">
    <property type="protein sequence ID" value="KAI7791513.1"/>
    <property type="molecule type" value="Genomic_DNA"/>
</dbReference>
<name>A0A9W7T7T2_TRIRA</name>
<dbReference type="SMART" id="SM00614">
    <property type="entry name" value="ZnF_BED"/>
    <property type="match status" value="1"/>
</dbReference>
<dbReference type="InterPro" id="IPR008906">
    <property type="entry name" value="HATC_C_dom"/>
</dbReference>
<feature type="region of interest" description="Disordered" evidence="10">
    <location>
        <begin position="59"/>
        <end position="79"/>
    </location>
</feature>
<feature type="region of interest" description="Disordered" evidence="10">
    <location>
        <begin position="489"/>
        <end position="511"/>
    </location>
</feature>
<evidence type="ECO:0000256" key="10">
    <source>
        <dbReference type="SAM" id="MobiDB-lite"/>
    </source>
</evidence>
<dbReference type="PANTHER" id="PTHR46481">
    <property type="entry name" value="ZINC FINGER BED DOMAIN-CONTAINING PROTEIN 4"/>
    <property type="match status" value="1"/>
</dbReference>
<evidence type="ECO:0000256" key="5">
    <source>
        <dbReference type="ARBA" id="ARBA00023015"/>
    </source>
</evidence>
<dbReference type="SUPFAM" id="SSF53098">
    <property type="entry name" value="Ribonuclease H-like"/>
    <property type="match status" value="1"/>
</dbReference>
<dbReference type="PROSITE" id="PS50808">
    <property type="entry name" value="ZF_BED"/>
    <property type="match status" value="1"/>
</dbReference>
<comment type="caution">
    <text evidence="12">The sequence shown here is derived from an EMBL/GenBank/DDBJ whole genome shotgun (WGS) entry which is preliminary data.</text>
</comment>
<evidence type="ECO:0000313" key="12">
    <source>
        <dbReference type="EMBL" id="KAI7791513.1"/>
    </source>
</evidence>
<dbReference type="Pfam" id="PF02892">
    <property type="entry name" value="zf-BED"/>
    <property type="match status" value="1"/>
</dbReference>
<dbReference type="Gene3D" id="1.10.10.1070">
    <property type="entry name" value="Zinc finger, BED domain-containing"/>
    <property type="match status" value="1"/>
</dbReference>
<keyword evidence="8" id="KW-0539">Nucleus</keyword>
<protein>
    <submittedName>
        <fullName evidence="12">Zinc finger BED domain-containing protein 1-like</fullName>
    </submittedName>
</protein>
<gene>
    <name evidence="12" type="ORF">IRJ41_020588</name>
</gene>
<dbReference type="Pfam" id="PF05699">
    <property type="entry name" value="Dimer_Tnp_hAT"/>
    <property type="match status" value="1"/>
</dbReference>
<dbReference type="InterPro" id="IPR003656">
    <property type="entry name" value="Znf_BED"/>
</dbReference>
<sequence length="619" mass="69080">ASEGDKPQIEPPPASYKSAVWEHFGFPIRYSSDGHKNVDKTVTVCKICMTRVPYSQGNTTNMTGHLRRHHPRVDSSRAQVRPKQFQQHTLPSAFKQPLSSHSDKHKTITKALGVFIAKDIQPYSVVDDAGFQHLIKTLEPRYEIPSRAHFSSKIIPELYDETRSKIENKLANAKHVALTTDSWTSRATESYLTVTAHYISDWQLESAVLQTCPLFENHTSSHLADALMSAVTDWKLERPNITIPVTTDNARNMVNAIKEAAGLGPQIGCFAHILNLAAKKAVALQQTSRLLGKVRKVVAFFHKSTTAANALKVKQEMLNIPAHKLIHDTPTRWNTIYDMMERYLEQQPAIYSALMDKNIKKNVKDIAVLSDSELTLAEEMIQLLKPLKTTTTLLSTETAPSLSMVLPLKTMILKSMDPADHDSPAIKDAKAAISEDLKSRYTDPDLQDYLNRASFLDPRFKSLPNLDAALCLNVCSGVIREIIEQQGQPVAAEAGPSGSQNPPESPPVKKSAMSELFGDFFRAPDKTKTFDNIVEEEVMSYKAEDSIDTDAYPLAWWELHESKYPHVAKLAKQYLCVCATSVPSERVFSTAGDIVSASRSRLATENVNKLIFLQKNMKI</sequence>
<evidence type="ECO:0000256" key="2">
    <source>
        <dbReference type="ARBA" id="ARBA00022723"/>
    </source>
</evidence>
<dbReference type="SUPFAM" id="SSF140996">
    <property type="entry name" value="Hermes dimerisation domain"/>
    <property type="match status" value="1"/>
</dbReference>
<evidence type="ECO:0000256" key="1">
    <source>
        <dbReference type="ARBA" id="ARBA00004123"/>
    </source>
</evidence>
<keyword evidence="13" id="KW-1185">Reference proteome</keyword>
<dbReference type="GO" id="GO:0005634">
    <property type="term" value="C:nucleus"/>
    <property type="evidence" value="ECO:0007669"/>
    <property type="project" value="UniProtKB-SubCell"/>
</dbReference>
<comment type="subcellular location">
    <subcellularLocation>
        <location evidence="1">Nucleus</location>
    </subcellularLocation>
</comment>
<keyword evidence="4" id="KW-0862">Zinc</keyword>
<feature type="domain" description="BED-type" evidence="11">
    <location>
        <begin position="15"/>
        <end position="77"/>
    </location>
</feature>
<keyword evidence="7" id="KW-0804">Transcription</keyword>
<proteinExistence type="predicted"/>
<dbReference type="GO" id="GO:0008270">
    <property type="term" value="F:zinc ion binding"/>
    <property type="evidence" value="ECO:0007669"/>
    <property type="project" value="UniProtKB-KW"/>
</dbReference>